<dbReference type="CDD" id="cd07516">
    <property type="entry name" value="HAD_Pase"/>
    <property type="match status" value="1"/>
</dbReference>
<dbReference type="SUPFAM" id="SSF56784">
    <property type="entry name" value="HAD-like"/>
    <property type="match status" value="1"/>
</dbReference>
<protein>
    <submittedName>
        <fullName evidence="1">Sugar-phosphatase</fullName>
    </submittedName>
</protein>
<comment type="caution">
    <text evidence="1">The sequence shown here is derived from an EMBL/GenBank/DDBJ whole genome shotgun (WGS) entry which is preliminary data.</text>
</comment>
<dbReference type="GO" id="GO:0005829">
    <property type="term" value="C:cytosol"/>
    <property type="evidence" value="ECO:0007669"/>
    <property type="project" value="TreeGrafter"/>
</dbReference>
<dbReference type="RefSeq" id="WP_101811244.1">
    <property type="nucleotide sequence ID" value="NZ_PKGI01000004.1"/>
</dbReference>
<dbReference type="PROSITE" id="PS01228">
    <property type="entry name" value="COF_1"/>
    <property type="match status" value="1"/>
</dbReference>
<dbReference type="PANTHER" id="PTHR10000:SF8">
    <property type="entry name" value="HAD SUPERFAMILY HYDROLASE-LIKE, TYPE 3"/>
    <property type="match status" value="1"/>
</dbReference>
<evidence type="ECO:0000313" key="2">
    <source>
        <dbReference type="Proteomes" id="UP000234579"/>
    </source>
</evidence>
<dbReference type="GO" id="GO:0000287">
    <property type="term" value="F:magnesium ion binding"/>
    <property type="evidence" value="ECO:0007669"/>
    <property type="project" value="TreeGrafter"/>
</dbReference>
<proteinExistence type="predicted"/>
<dbReference type="PANTHER" id="PTHR10000">
    <property type="entry name" value="PHOSPHOSERINE PHOSPHATASE"/>
    <property type="match status" value="1"/>
</dbReference>
<dbReference type="Proteomes" id="UP000234579">
    <property type="component" value="Unassembled WGS sequence"/>
</dbReference>
<dbReference type="GO" id="GO:0016791">
    <property type="term" value="F:phosphatase activity"/>
    <property type="evidence" value="ECO:0007669"/>
    <property type="project" value="TreeGrafter"/>
</dbReference>
<name>A0A2I2ADK0_9LACO</name>
<dbReference type="SFLD" id="SFLDS00003">
    <property type="entry name" value="Haloacid_Dehalogenase"/>
    <property type="match status" value="1"/>
</dbReference>
<dbReference type="InterPro" id="IPR036412">
    <property type="entry name" value="HAD-like_sf"/>
</dbReference>
<dbReference type="SFLD" id="SFLDG01140">
    <property type="entry name" value="C2.B:_Phosphomannomutase_and_P"/>
    <property type="match status" value="1"/>
</dbReference>
<sequence>MREIKLIAIDIDGTLVNSKKKLTQGVKTAIKAAKRQGIKVVICTGRPLPGVTKLLEELELNNQDNQYVICFGGNVIETTSGKPLYQKGISYEDFVDLEAIARKKNLHFQVISSDRIYTSNKDIGYYTLYEANLVSMGISYRTPEEMKDIPMVKGMFIDEPEILDAAIAERTYFEPLEERLEFTKTAPFYYEAYAKGVNKGTALEKLCDILGLTADNVMAIGDEENDIPMLKFAKTAVAMRNAVVAVKEVANEMTEDNDHDGVAKAITRLALR</sequence>
<dbReference type="InterPro" id="IPR006379">
    <property type="entry name" value="HAD-SF_hydro_IIB"/>
</dbReference>
<dbReference type="Gene3D" id="3.30.1240.10">
    <property type="match status" value="1"/>
</dbReference>
<reference evidence="2" key="1">
    <citation type="submission" date="2017-12" db="EMBL/GenBank/DDBJ databases">
        <authorList>
            <person name="Christensen H."/>
        </authorList>
    </citation>
    <scope>NUCLEOTIDE SEQUENCE [LARGE SCALE GENOMIC DNA]</scope>
    <source>
        <strain evidence="2">268A</strain>
    </source>
</reference>
<dbReference type="InterPro" id="IPR000150">
    <property type="entry name" value="Cof"/>
</dbReference>
<dbReference type="NCBIfam" id="TIGR01484">
    <property type="entry name" value="HAD-SF-IIB"/>
    <property type="match status" value="1"/>
</dbReference>
<organism evidence="1 2">
    <name type="scientific">Ligilactobacillus agilis</name>
    <dbReference type="NCBI Taxonomy" id="1601"/>
    <lineage>
        <taxon>Bacteria</taxon>
        <taxon>Bacillati</taxon>
        <taxon>Bacillota</taxon>
        <taxon>Bacilli</taxon>
        <taxon>Lactobacillales</taxon>
        <taxon>Lactobacillaceae</taxon>
        <taxon>Ligilactobacillus</taxon>
    </lineage>
</organism>
<gene>
    <name evidence="1" type="ORF">CYR79_01205</name>
</gene>
<dbReference type="Gene3D" id="3.40.50.1000">
    <property type="entry name" value="HAD superfamily/HAD-like"/>
    <property type="match status" value="1"/>
</dbReference>
<dbReference type="EMBL" id="PKGI01000004">
    <property type="protein sequence ID" value="PLA77458.1"/>
    <property type="molecule type" value="Genomic_DNA"/>
</dbReference>
<dbReference type="NCBIfam" id="TIGR00099">
    <property type="entry name" value="Cof-subfamily"/>
    <property type="match status" value="1"/>
</dbReference>
<dbReference type="AlphaFoldDB" id="A0A2I2ADK0"/>
<evidence type="ECO:0000313" key="1">
    <source>
        <dbReference type="EMBL" id="PLA77458.1"/>
    </source>
</evidence>
<accession>A0A2I2ADK0</accession>
<dbReference type="Pfam" id="PF08282">
    <property type="entry name" value="Hydrolase_3"/>
    <property type="match status" value="1"/>
</dbReference>
<dbReference type="NCBIfam" id="NF007806">
    <property type="entry name" value="PRK10513.1"/>
    <property type="match status" value="1"/>
</dbReference>
<dbReference type="SFLD" id="SFLDG01144">
    <property type="entry name" value="C2.B.4:_PGP_Like"/>
    <property type="match status" value="1"/>
</dbReference>
<dbReference type="InterPro" id="IPR023214">
    <property type="entry name" value="HAD_sf"/>
</dbReference>